<dbReference type="AlphaFoldDB" id="A0AA47M3Q6"/>
<dbReference type="InterPro" id="IPR016186">
    <property type="entry name" value="C-type_lectin-like/link_sf"/>
</dbReference>
<dbReference type="SUPFAM" id="SSF56436">
    <property type="entry name" value="C-type lectin-like"/>
    <property type="match status" value="1"/>
</dbReference>
<dbReference type="PANTHER" id="PTHR45784:SF3">
    <property type="entry name" value="C-TYPE LECTIN DOMAIN FAMILY 4 MEMBER K-LIKE-RELATED"/>
    <property type="match status" value="1"/>
</dbReference>
<dbReference type="Gene3D" id="3.10.100.10">
    <property type="entry name" value="Mannose-Binding Protein A, subunit A"/>
    <property type="match status" value="1"/>
</dbReference>
<proteinExistence type="predicted"/>
<name>A0AA47M3Q6_MERPO</name>
<comment type="caution">
    <text evidence="2">The sequence shown here is derived from an EMBL/GenBank/DDBJ whole genome shotgun (WGS) entry which is preliminary data.</text>
</comment>
<evidence type="ECO:0000313" key="2">
    <source>
        <dbReference type="EMBL" id="KAK0133092.1"/>
    </source>
</evidence>
<dbReference type="PANTHER" id="PTHR45784">
    <property type="entry name" value="C-TYPE LECTIN DOMAIN FAMILY 20 MEMBER A-RELATED"/>
    <property type="match status" value="1"/>
</dbReference>
<dbReference type="Pfam" id="PF00059">
    <property type="entry name" value="Lectin_C"/>
    <property type="match status" value="1"/>
</dbReference>
<organism evidence="2 3">
    <name type="scientific">Merluccius polli</name>
    <name type="common">Benguela hake</name>
    <name type="synonym">Merluccius cadenati</name>
    <dbReference type="NCBI Taxonomy" id="89951"/>
    <lineage>
        <taxon>Eukaryota</taxon>
        <taxon>Metazoa</taxon>
        <taxon>Chordata</taxon>
        <taxon>Craniata</taxon>
        <taxon>Vertebrata</taxon>
        <taxon>Euteleostomi</taxon>
        <taxon>Actinopterygii</taxon>
        <taxon>Neopterygii</taxon>
        <taxon>Teleostei</taxon>
        <taxon>Neoteleostei</taxon>
        <taxon>Acanthomorphata</taxon>
        <taxon>Zeiogadaria</taxon>
        <taxon>Gadariae</taxon>
        <taxon>Gadiformes</taxon>
        <taxon>Gadoidei</taxon>
        <taxon>Merlucciidae</taxon>
        <taxon>Merluccius</taxon>
    </lineage>
</organism>
<sequence>MGAMIALHPLVATQGSVWLGNYPGGPAEWYWLLADNHFYKEGERNYRNFKSAPNSRDAVVTSKDGMWSSTGNRSKLSVPMCYDANKQGRDRYVRGLQAMPFKAAREYCRSHHTDLVSIRNPEENQVVQEEADGHEVWIGLFRDTWRWSDGRYSSFRHWLPNYFYTFSYVTLCGAVVEASTARWGAVLCSKALPFLCTCTKTRLFKVKVHSEDLQDLNDPATKAAVLKQIQQLVENATMTDGHKITWRAHPDGQVFTREHHTQNQTDKSDIIIINPTPRTKSTHNFSLTFDNCTLSPSPHIRNLGVIFDSQLKFDHHINHITRTAFFHLKNIARLRPSLTFSAAETLIHAFITSRLDYCNSILYGSSSKVLNKLQYIQNSAARLLTHTRSRDHITPVLQNLHWLPITHRIQFKILLLTHKALNNQAPSYLSDLLHHHTPSRNLRSSHGNLLSPPTRTKHRTWGDRAFSIAAPSLWNSLPKPIRDCTNINNFKTLLKTHLFKLAFNV</sequence>
<dbReference type="SMART" id="SM00034">
    <property type="entry name" value="CLECT"/>
    <property type="match status" value="1"/>
</dbReference>
<protein>
    <submittedName>
        <fullName evidence="2">Aggrecan core protein</fullName>
    </submittedName>
</protein>
<dbReference type="Proteomes" id="UP001174136">
    <property type="component" value="Unassembled WGS sequence"/>
</dbReference>
<dbReference type="PRINTS" id="PR01345">
    <property type="entry name" value="CERVTRCPTASE"/>
</dbReference>
<keyword evidence="3" id="KW-1185">Reference proteome</keyword>
<reference evidence="2" key="1">
    <citation type="journal article" date="2023" name="Front. Mar. Sci.">
        <title>A new Merluccius polli reference genome to investigate the effects of global change in West African waters.</title>
        <authorList>
            <person name="Mateo J.L."/>
            <person name="Blanco-Fernandez C."/>
            <person name="Garcia-Vazquez E."/>
            <person name="Machado-Schiaffino G."/>
        </authorList>
    </citation>
    <scope>NUCLEOTIDE SEQUENCE</scope>
    <source>
        <strain evidence="2">C29</strain>
        <tissue evidence="2">Fin</tissue>
    </source>
</reference>
<evidence type="ECO:0000313" key="3">
    <source>
        <dbReference type="Proteomes" id="UP001174136"/>
    </source>
</evidence>
<dbReference type="InterPro" id="IPR016187">
    <property type="entry name" value="CTDL_fold"/>
</dbReference>
<dbReference type="EMBL" id="JAOPHQ010006021">
    <property type="protein sequence ID" value="KAK0133092.1"/>
    <property type="molecule type" value="Genomic_DNA"/>
</dbReference>
<dbReference type="InterPro" id="IPR001304">
    <property type="entry name" value="C-type_lectin-like"/>
</dbReference>
<accession>A0AA47M3Q6</accession>
<feature type="domain" description="C-type lectin" evidence="1">
    <location>
        <begin position="81"/>
        <end position="197"/>
    </location>
</feature>
<gene>
    <name evidence="2" type="primary">ACAN_4</name>
    <name evidence="2" type="ORF">N1851_031536</name>
</gene>
<dbReference type="PROSITE" id="PS50041">
    <property type="entry name" value="C_TYPE_LECTIN_2"/>
    <property type="match status" value="1"/>
</dbReference>
<evidence type="ECO:0000259" key="1">
    <source>
        <dbReference type="PROSITE" id="PS50041"/>
    </source>
</evidence>